<reference evidence="5 6" key="1">
    <citation type="submission" date="2021-12" db="EMBL/GenBank/DDBJ databases">
        <title>Genome sequencing of bacteria with rrn-lacking chromosome and rrn-plasmid.</title>
        <authorList>
            <person name="Anda M."/>
            <person name="Iwasaki W."/>
        </authorList>
    </citation>
    <scope>NUCLEOTIDE SEQUENCE [LARGE SCALE GENOMIC DNA]</scope>
    <source>
        <strain evidence="5 6">NBRC 101262</strain>
        <plasmid evidence="5 6">pPP3</plasmid>
    </source>
</reference>
<dbReference type="Gene3D" id="3.40.50.2300">
    <property type="match status" value="2"/>
</dbReference>
<evidence type="ECO:0000256" key="2">
    <source>
        <dbReference type="ARBA" id="ARBA00023125"/>
    </source>
</evidence>
<keyword evidence="1" id="KW-0805">Transcription regulation</keyword>
<keyword evidence="6" id="KW-1185">Reference proteome</keyword>
<dbReference type="PROSITE" id="PS50932">
    <property type="entry name" value="HTH_LACI_2"/>
    <property type="match status" value="1"/>
</dbReference>
<keyword evidence="3" id="KW-0804">Transcription</keyword>
<organism evidence="5 6">
    <name type="scientific">Persicobacter psychrovividus</name>
    <dbReference type="NCBI Taxonomy" id="387638"/>
    <lineage>
        <taxon>Bacteria</taxon>
        <taxon>Pseudomonadati</taxon>
        <taxon>Bacteroidota</taxon>
        <taxon>Cytophagia</taxon>
        <taxon>Cytophagales</taxon>
        <taxon>Persicobacteraceae</taxon>
        <taxon>Persicobacter</taxon>
    </lineage>
</organism>
<dbReference type="InterPro" id="IPR001761">
    <property type="entry name" value="Peripla_BP/Lac1_sug-bd_dom"/>
</dbReference>
<dbReference type="InterPro" id="IPR028082">
    <property type="entry name" value="Peripla_BP_I"/>
</dbReference>
<dbReference type="Pfam" id="PF00532">
    <property type="entry name" value="Peripla_BP_1"/>
    <property type="match status" value="1"/>
</dbReference>
<dbReference type="CDD" id="cd01392">
    <property type="entry name" value="HTH_LacI"/>
    <property type="match status" value="1"/>
</dbReference>
<dbReference type="PANTHER" id="PTHR30146">
    <property type="entry name" value="LACI-RELATED TRANSCRIPTIONAL REPRESSOR"/>
    <property type="match status" value="1"/>
</dbReference>
<keyword evidence="2" id="KW-0238">DNA-binding</keyword>
<dbReference type="PANTHER" id="PTHR30146:SF109">
    <property type="entry name" value="HTH-TYPE TRANSCRIPTIONAL REGULATOR GALS"/>
    <property type="match status" value="1"/>
</dbReference>
<keyword evidence="5" id="KW-0614">Plasmid</keyword>
<feature type="domain" description="HTH lacI-type" evidence="4">
    <location>
        <begin position="5"/>
        <end position="59"/>
    </location>
</feature>
<dbReference type="PROSITE" id="PS00717">
    <property type="entry name" value="SIGMA54_1"/>
    <property type="match status" value="1"/>
</dbReference>
<protein>
    <submittedName>
        <fullName evidence="5">LacI family transcriptional regulator</fullName>
    </submittedName>
</protein>
<dbReference type="SUPFAM" id="SSF47413">
    <property type="entry name" value="lambda repressor-like DNA-binding domains"/>
    <property type="match status" value="1"/>
</dbReference>
<accession>A0ABN6LEW2</accession>
<dbReference type="SUPFAM" id="SSF53822">
    <property type="entry name" value="Periplasmic binding protein-like I"/>
    <property type="match status" value="1"/>
</dbReference>
<evidence type="ECO:0000256" key="3">
    <source>
        <dbReference type="ARBA" id="ARBA00023163"/>
    </source>
</evidence>
<dbReference type="EMBL" id="AP025295">
    <property type="protein sequence ID" value="BDD01640.1"/>
    <property type="molecule type" value="Genomic_DNA"/>
</dbReference>
<dbReference type="InterPro" id="IPR000394">
    <property type="entry name" value="RNA_pol_sigma_54"/>
</dbReference>
<evidence type="ECO:0000259" key="4">
    <source>
        <dbReference type="PROSITE" id="PS50932"/>
    </source>
</evidence>
<name>A0ABN6LEW2_9BACT</name>
<dbReference type="InterPro" id="IPR000843">
    <property type="entry name" value="HTH_LacI"/>
</dbReference>
<dbReference type="Pfam" id="PF00356">
    <property type="entry name" value="LacI"/>
    <property type="match status" value="1"/>
</dbReference>
<dbReference type="Proteomes" id="UP001354989">
    <property type="component" value="Plasmid pPP3"/>
</dbReference>
<evidence type="ECO:0000256" key="1">
    <source>
        <dbReference type="ARBA" id="ARBA00023015"/>
    </source>
</evidence>
<geneLocation type="plasmid" evidence="5 6">
    <name>pPP3</name>
</geneLocation>
<dbReference type="RefSeq" id="WP_338399056.1">
    <property type="nucleotide sequence ID" value="NZ_AP025295.1"/>
</dbReference>
<dbReference type="Gene3D" id="1.10.260.40">
    <property type="entry name" value="lambda repressor-like DNA-binding domains"/>
    <property type="match status" value="1"/>
</dbReference>
<sequence>MRKPITISDIAIKLNISKSTVSRALKDHPDVNPATKKKVKALAEALDYEPNLLAASLAKKQSSLIGVILPEFNRAFFSNALEGIQEVARRNGYSVIICQSNEDFELEVLNTRMLASNKVAGILMSLTLQTADFRHLERLQEKEIPFVLFDRVAEQIDCPKVTVDDFQGAYQITQHLISKGYQNIAHLSGPLNLSICKNRYNGFMAALSDAGRDIAKAQVYECEHLKEDAYASAKKLLQLGVPRPDAIFCVSDYVAFEAMRCIQDLGLRIPEDVALVGFTNDPATEYVTPRLTTMEQPARKIGETACEMLVKSLKEESDEHPHVILPTTFIERSSS</sequence>
<gene>
    <name evidence="5" type="ORF">PEPS_39200</name>
</gene>
<dbReference type="InterPro" id="IPR010982">
    <property type="entry name" value="Lambda_DNA-bd_dom_sf"/>
</dbReference>
<proteinExistence type="predicted"/>
<dbReference type="SMART" id="SM00354">
    <property type="entry name" value="HTH_LACI"/>
    <property type="match status" value="1"/>
</dbReference>
<evidence type="ECO:0000313" key="6">
    <source>
        <dbReference type="Proteomes" id="UP001354989"/>
    </source>
</evidence>
<dbReference type="CDD" id="cd06267">
    <property type="entry name" value="PBP1_LacI_sugar_binding-like"/>
    <property type="match status" value="1"/>
</dbReference>
<evidence type="ECO:0000313" key="5">
    <source>
        <dbReference type="EMBL" id="BDD01640.1"/>
    </source>
</evidence>